<dbReference type="NCBIfam" id="TIGR01733">
    <property type="entry name" value="AA-adenyl-dom"/>
    <property type="match status" value="1"/>
</dbReference>
<keyword evidence="4" id="KW-1133">Transmembrane helix</keyword>
<dbReference type="Pfam" id="PF00975">
    <property type="entry name" value="Thioesterase"/>
    <property type="match status" value="1"/>
</dbReference>
<dbReference type="Pfam" id="PF00501">
    <property type="entry name" value="AMP-binding"/>
    <property type="match status" value="1"/>
</dbReference>
<dbReference type="PROSITE" id="PS50075">
    <property type="entry name" value="CARRIER"/>
    <property type="match status" value="1"/>
</dbReference>
<dbReference type="Proteomes" id="UP001302486">
    <property type="component" value="Chromosome"/>
</dbReference>
<dbReference type="Pfam" id="PF00668">
    <property type="entry name" value="Condensation"/>
    <property type="match status" value="1"/>
</dbReference>
<dbReference type="Gene3D" id="3.30.300.30">
    <property type="match status" value="1"/>
</dbReference>
<dbReference type="KEGG" id="hws:RNZ46_04495"/>
<dbReference type="FunFam" id="1.10.1200.10:FF:000005">
    <property type="entry name" value="Nonribosomal peptide synthetase 1"/>
    <property type="match status" value="1"/>
</dbReference>
<dbReference type="InterPro" id="IPR010071">
    <property type="entry name" value="AA_adenyl_dom"/>
</dbReference>
<dbReference type="InterPro" id="IPR045851">
    <property type="entry name" value="AMP-bd_C_sf"/>
</dbReference>
<evidence type="ECO:0000313" key="7">
    <source>
        <dbReference type="Proteomes" id="UP001302486"/>
    </source>
</evidence>
<name>A0AA97HS50_9FLAO</name>
<dbReference type="SUPFAM" id="SSF56801">
    <property type="entry name" value="Acetyl-CoA synthetase-like"/>
    <property type="match status" value="1"/>
</dbReference>
<comment type="cofactor">
    <cofactor evidence="1">
        <name>pantetheine 4'-phosphate</name>
        <dbReference type="ChEBI" id="CHEBI:47942"/>
    </cofactor>
</comment>
<dbReference type="Gene3D" id="3.30.559.30">
    <property type="entry name" value="Nonribosomal peptide synthetase, condensation domain"/>
    <property type="match status" value="1"/>
</dbReference>
<organism evidence="6 7">
    <name type="scientific">Hwangdonia lutea</name>
    <dbReference type="NCBI Taxonomy" id="3075823"/>
    <lineage>
        <taxon>Bacteria</taxon>
        <taxon>Pseudomonadati</taxon>
        <taxon>Bacteroidota</taxon>
        <taxon>Flavobacteriia</taxon>
        <taxon>Flavobacteriales</taxon>
        <taxon>Flavobacteriaceae</taxon>
        <taxon>Hwangdonia</taxon>
    </lineage>
</organism>
<sequence>MNPPNVLNQIENFNPFAGPKIEKVIHTTSSQSEIWIACKLGGSDANRAYNESVSLILKGDLRREALGYALQTLVQRHESLRAVFSTDGSYMSILETSPIQFNVQDVSLSTASKKRETIAEYLSKDAHHVFDLVRGPLIKVGLIKTNELEHQLVITAHHIICDGWSIGILLQELGSLYSAKVQNMTAALPQPESFVVFSDEQKEFLKSDNYKKTEEFWLQQYKSSVPQLNLPTDFPRPQLRTYKSERLDFSVDPTLITELKKTGVKAGSSFVATLMAAFELFLYRQTGKNDLVVGLPAAGQALCGKTHLLGHCVNLLPLRSKINVNISFVEYLKIRKSELFDAYEHQQFSFGQLLQKLAIARDPSRVPLVPVVFNIDLGMTNDVAFTDLTYKLKSNPRACETFEIFLNATGTEDEFVLEWSYNTSLFKAETIKQMMVDFESILIKIIEKPGDSISNMVRADYLAYHELNKTNSSYPNLPLHEILRKQAQLVQKKQAIKFGETTISYKDLEEQVNQLAHQLIEKGVKPADFVGVSLPRSIELVIVLMAIMRCGAAYLPMDPNYPRKRLEFMLKDSEAHFLITTKALSLSLNSYSTLFAVEDLFTNLSKHPKTPTNIKVENTEIAYLLYTSGSTGNPKGVTISHKNLVNFLYSMAREPGISESDKLLSITTISFDIAGLELFLPLIKGATLVLADDETVKDTRLMLDVLQNENITMLQATPSTWQMLIDSGWEKPLALKALCGGEALPMALAKKILKQVNELWNVYGPTETTIWSATKQIKATDELIAIGHPIANTQLYVINEQGVLMPPGTIGELCIAGDGLANGYWKRPDLTAKKFITNVFDSTGNARLYRTGDLARLLPTGEVECLGRIDQQVKIRGHRIELGEIENALDALETVQASVVLLNADRLVANVVLNEESEEPKDKFSAWKKALAEQLPFHMVPQEFNLLNEFPKTLNGKIDRKELLESLSTKNVSITTTAPRNKTEEIVAAIWQESLGIDSIDIHSDFFELGGHSLIAVKVMALIEKQTGNRLPLSTLFEYSSIEKLATYIDKGNQQSHWHSLVPIKPNGDKTPLYIVHGGEFNVLIFHGLAKKIDKDRPVYGLQAKGLNGIDEPHATVEEMVEDYVSEIISANPNGPYALAGYSFGGVIAFEMARKLKAMGKKVTTVALFDTYMYPGFYYTGTLKRILIAIVFGFMHPFYIMYLLFNRAKFFTGKINKRNIIKIKNKVFGISLKKNNEKEKQSLIPINIKIPSNKWPSRLGKMHRVAMRRYRTTPQDIEVDLFKTIVNDVFFAHDKKYLGWKKVALKGVRRHLTPGNHLNMLIHPHDKELATSLNHVLDTNDKKN</sequence>
<proteinExistence type="predicted"/>
<dbReference type="InterPro" id="IPR001242">
    <property type="entry name" value="Condensation_dom"/>
</dbReference>
<dbReference type="FunFam" id="3.40.50.12780:FF:000012">
    <property type="entry name" value="Non-ribosomal peptide synthetase"/>
    <property type="match status" value="1"/>
</dbReference>
<feature type="transmembrane region" description="Helical" evidence="4">
    <location>
        <begin position="1186"/>
        <end position="1205"/>
    </location>
</feature>
<evidence type="ECO:0000313" key="6">
    <source>
        <dbReference type="EMBL" id="WOD44518.1"/>
    </source>
</evidence>
<dbReference type="Gene3D" id="3.40.50.1820">
    <property type="entry name" value="alpha/beta hydrolase"/>
    <property type="match status" value="1"/>
</dbReference>
<gene>
    <name evidence="6" type="ORF">RNZ46_04495</name>
</gene>
<evidence type="ECO:0000256" key="2">
    <source>
        <dbReference type="ARBA" id="ARBA00022450"/>
    </source>
</evidence>
<dbReference type="InterPro" id="IPR001031">
    <property type="entry name" value="Thioesterase"/>
</dbReference>
<dbReference type="SMART" id="SM00823">
    <property type="entry name" value="PKS_PP"/>
    <property type="match status" value="1"/>
</dbReference>
<reference evidence="7" key="1">
    <citation type="submission" date="2024-06" db="EMBL/GenBank/DDBJ databases">
        <title>Hwangdonia haimaensis gen. nov., sp. nov., a member of the family Flavobacteriaceae isolated from the haima cold seep.</title>
        <authorList>
            <person name="Li J."/>
        </authorList>
    </citation>
    <scope>NUCLEOTIDE SEQUENCE [LARGE SCALE GENOMIC DNA]</scope>
    <source>
        <strain evidence="7">SCSIO 19198</strain>
    </source>
</reference>
<dbReference type="CDD" id="cd19531">
    <property type="entry name" value="LCL_NRPS-like"/>
    <property type="match status" value="1"/>
</dbReference>
<dbReference type="PANTHER" id="PTHR45527">
    <property type="entry name" value="NONRIBOSOMAL PEPTIDE SYNTHETASE"/>
    <property type="match status" value="1"/>
</dbReference>
<dbReference type="EMBL" id="CP136521">
    <property type="protein sequence ID" value="WOD44518.1"/>
    <property type="molecule type" value="Genomic_DNA"/>
</dbReference>
<dbReference type="GO" id="GO:0044550">
    <property type="term" value="P:secondary metabolite biosynthetic process"/>
    <property type="evidence" value="ECO:0007669"/>
    <property type="project" value="TreeGrafter"/>
</dbReference>
<dbReference type="InterPro" id="IPR009081">
    <property type="entry name" value="PP-bd_ACP"/>
</dbReference>
<dbReference type="InterPro" id="IPR029058">
    <property type="entry name" value="AB_hydrolase_fold"/>
</dbReference>
<dbReference type="GO" id="GO:0003824">
    <property type="term" value="F:catalytic activity"/>
    <property type="evidence" value="ECO:0007669"/>
    <property type="project" value="InterPro"/>
</dbReference>
<keyword evidence="4" id="KW-0812">Transmembrane</keyword>
<dbReference type="Gene3D" id="2.30.38.10">
    <property type="entry name" value="Luciferase, Domain 3"/>
    <property type="match status" value="1"/>
</dbReference>
<dbReference type="Gene3D" id="1.10.1200.10">
    <property type="entry name" value="ACP-like"/>
    <property type="match status" value="1"/>
</dbReference>
<keyword evidence="4" id="KW-0472">Membrane</keyword>
<keyword evidence="3" id="KW-0597">Phosphoprotein</keyword>
<dbReference type="PANTHER" id="PTHR45527:SF1">
    <property type="entry name" value="FATTY ACID SYNTHASE"/>
    <property type="match status" value="1"/>
</dbReference>
<dbReference type="RefSeq" id="WP_316984182.1">
    <property type="nucleotide sequence ID" value="NZ_CP136521.1"/>
</dbReference>
<dbReference type="SUPFAM" id="SSF47336">
    <property type="entry name" value="ACP-like"/>
    <property type="match status" value="1"/>
</dbReference>
<dbReference type="InterPro" id="IPR023213">
    <property type="entry name" value="CAT-like_dom_sf"/>
</dbReference>
<dbReference type="PROSITE" id="PS00455">
    <property type="entry name" value="AMP_BINDING"/>
    <property type="match status" value="1"/>
</dbReference>
<accession>A0AA97HS50</accession>
<evidence type="ECO:0000259" key="5">
    <source>
        <dbReference type="PROSITE" id="PS50075"/>
    </source>
</evidence>
<protein>
    <submittedName>
        <fullName evidence="6">Amino acid adenylation domain-containing protein</fullName>
    </submittedName>
</protein>
<dbReference type="InterPro" id="IPR036736">
    <property type="entry name" value="ACP-like_sf"/>
</dbReference>
<dbReference type="InterPro" id="IPR020806">
    <property type="entry name" value="PKS_PP-bd"/>
</dbReference>
<dbReference type="GO" id="GO:0031177">
    <property type="term" value="F:phosphopantetheine binding"/>
    <property type="evidence" value="ECO:0007669"/>
    <property type="project" value="InterPro"/>
</dbReference>
<dbReference type="Gene3D" id="3.30.559.10">
    <property type="entry name" value="Chloramphenicol acetyltransferase-like domain"/>
    <property type="match status" value="1"/>
</dbReference>
<dbReference type="Pfam" id="PF00550">
    <property type="entry name" value="PP-binding"/>
    <property type="match status" value="1"/>
</dbReference>
<evidence type="ECO:0000256" key="3">
    <source>
        <dbReference type="ARBA" id="ARBA00022553"/>
    </source>
</evidence>
<keyword evidence="7" id="KW-1185">Reference proteome</keyword>
<dbReference type="SUPFAM" id="SSF52777">
    <property type="entry name" value="CoA-dependent acyltransferases"/>
    <property type="match status" value="2"/>
</dbReference>
<dbReference type="Gene3D" id="3.40.50.980">
    <property type="match status" value="2"/>
</dbReference>
<keyword evidence="2" id="KW-0596">Phosphopantetheine</keyword>
<feature type="domain" description="Carrier" evidence="5">
    <location>
        <begin position="978"/>
        <end position="1053"/>
    </location>
</feature>
<dbReference type="InterPro" id="IPR000873">
    <property type="entry name" value="AMP-dep_synth/lig_dom"/>
</dbReference>
<dbReference type="SUPFAM" id="SSF53474">
    <property type="entry name" value="alpha/beta-Hydrolases"/>
    <property type="match status" value="1"/>
</dbReference>
<dbReference type="GO" id="GO:0043041">
    <property type="term" value="P:amino acid activation for nonribosomal peptide biosynthetic process"/>
    <property type="evidence" value="ECO:0007669"/>
    <property type="project" value="TreeGrafter"/>
</dbReference>
<dbReference type="GO" id="GO:0005737">
    <property type="term" value="C:cytoplasm"/>
    <property type="evidence" value="ECO:0007669"/>
    <property type="project" value="TreeGrafter"/>
</dbReference>
<dbReference type="CDD" id="cd12116">
    <property type="entry name" value="A_NRPS_Ta1_like"/>
    <property type="match status" value="1"/>
</dbReference>
<evidence type="ECO:0000256" key="1">
    <source>
        <dbReference type="ARBA" id="ARBA00001957"/>
    </source>
</evidence>
<dbReference type="FunFam" id="3.40.50.980:FF:000001">
    <property type="entry name" value="Non-ribosomal peptide synthetase"/>
    <property type="match status" value="1"/>
</dbReference>
<dbReference type="InterPro" id="IPR020845">
    <property type="entry name" value="AMP-binding_CS"/>
</dbReference>
<evidence type="ECO:0000256" key="4">
    <source>
        <dbReference type="SAM" id="Phobius"/>
    </source>
</evidence>